<evidence type="ECO:0000256" key="1">
    <source>
        <dbReference type="ARBA" id="ARBA00023157"/>
    </source>
</evidence>
<dbReference type="Pfam" id="PF00431">
    <property type="entry name" value="CUB"/>
    <property type="match status" value="1"/>
</dbReference>
<comment type="caution">
    <text evidence="4">The sequence shown here is derived from an EMBL/GenBank/DDBJ whole genome shotgun (WGS) entry which is preliminary data.</text>
</comment>
<gene>
    <name evidence="4" type="primary">BP10_1</name>
    <name evidence="4" type="ORF">CEXT_85301</name>
</gene>
<protein>
    <submittedName>
        <fullName evidence="4">Metalloendopeptidase</fullName>
    </submittedName>
</protein>
<organism evidence="4 5">
    <name type="scientific">Caerostris extrusa</name>
    <name type="common">Bark spider</name>
    <name type="synonym">Caerostris bankana</name>
    <dbReference type="NCBI Taxonomy" id="172846"/>
    <lineage>
        <taxon>Eukaryota</taxon>
        <taxon>Metazoa</taxon>
        <taxon>Ecdysozoa</taxon>
        <taxon>Arthropoda</taxon>
        <taxon>Chelicerata</taxon>
        <taxon>Arachnida</taxon>
        <taxon>Araneae</taxon>
        <taxon>Araneomorphae</taxon>
        <taxon>Entelegynae</taxon>
        <taxon>Araneoidea</taxon>
        <taxon>Araneidae</taxon>
        <taxon>Caerostris</taxon>
    </lineage>
</organism>
<keyword evidence="1" id="KW-1015">Disulfide bond</keyword>
<dbReference type="AlphaFoldDB" id="A0AAV4MS50"/>
<dbReference type="GO" id="GO:0004222">
    <property type="term" value="F:metalloendopeptidase activity"/>
    <property type="evidence" value="ECO:0007669"/>
    <property type="project" value="TreeGrafter"/>
</dbReference>
<evidence type="ECO:0000259" key="3">
    <source>
        <dbReference type="PROSITE" id="PS01180"/>
    </source>
</evidence>
<dbReference type="PANTHER" id="PTHR10127:SF850">
    <property type="entry name" value="METALLOENDOPEPTIDASE"/>
    <property type="match status" value="1"/>
</dbReference>
<sequence>MEVWLQSTIFAPISAPINQRDSLGRCLKPCRKDLQVILCVYAENDFEDFDEKLMLTQLGLTKTENGQLLFEGDIVEDSPDQDPQNAMKALPNKGALWTERIIPYEFYHNALHMLEKNMEGQDVNLGPGCEHSFSSRLFEKNTMITLDPRLQTLIGSSRGITFRDAKLANMIYSCDDGCPNKGTLHCQNEGYISPYKGDSKPCTCVCPPNTKGQNCETVALFNVEGTFSKKVQYKPQVIPTGIQMRAALGNIKAPVGKRVQVTFEDFSFRSRMDKPSNKYNGYCVYEYVEIRTSNMEEGDFYCGEDISKGTQLVSSSNAFLILIKADTKGQGRGFKAVVKFI</sequence>
<dbReference type="CDD" id="cd00041">
    <property type="entry name" value="CUB"/>
    <property type="match status" value="1"/>
</dbReference>
<dbReference type="PANTHER" id="PTHR10127">
    <property type="entry name" value="DISCOIDIN, CUB, EGF, LAMININ , AND ZINC METALLOPROTEASE DOMAIN CONTAINING"/>
    <property type="match status" value="1"/>
</dbReference>
<dbReference type="InterPro" id="IPR000859">
    <property type="entry name" value="CUB_dom"/>
</dbReference>
<dbReference type="SUPFAM" id="SSF49854">
    <property type="entry name" value="Spermadhesin, CUB domain"/>
    <property type="match status" value="1"/>
</dbReference>
<name>A0AAV4MS50_CAEEX</name>
<evidence type="ECO:0000313" key="5">
    <source>
        <dbReference type="Proteomes" id="UP001054945"/>
    </source>
</evidence>
<dbReference type="InterPro" id="IPR035914">
    <property type="entry name" value="Sperma_CUB_dom_sf"/>
</dbReference>
<reference evidence="4 5" key="1">
    <citation type="submission" date="2021-06" db="EMBL/GenBank/DDBJ databases">
        <title>Caerostris extrusa draft genome.</title>
        <authorList>
            <person name="Kono N."/>
            <person name="Arakawa K."/>
        </authorList>
    </citation>
    <scope>NUCLEOTIDE SEQUENCE [LARGE SCALE GENOMIC DNA]</scope>
</reference>
<dbReference type="PROSITE" id="PS01180">
    <property type="entry name" value="CUB"/>
    <property type="match status" value="1"/>
</dbReference>
<evidence type="ECO:0000313" key="4">
    <source>
        <dbReference type="EMBL" id="GIX74277.1"/>
    </source>
</evidence>
<keyword evidence="5" id="KW-1185">Reference proteome</keyword>
<evidence type="ECO:0000256" key="2">
    <source>
        <dbReference type="PROSITE-ProRule" id="PRU00059"/>
    </source>
</evidence>
<feature type="domain" description="CUB" evidence="3">
    <location>
        <begin position="215"/>
        <end position="341"/>
    </location>
</feature>
<dbReference type="Proteomes" id="UP001054945">
    <property type="component" value="Unassembled WGS sequence"/>
</dbReference>
<dbReference type="Gene3D" id="2.60.120.290">
    <property type="entry name" value="Spermadhesin, CUB domain"/>
    <property type="match status" value="1"/>
</dbReference>
<dbReference type="EMBL" id="BPLR01020049">
    <property type="protein sequence ID" value="GIX74277.1"/>
    <property type="molecule type" value="Genomic_DNA"/>
</dbReference>
<proteinExistence type="predicted"/>
<accession>A0AAV4MS50</accession>
<comment type="caution">
    <text evidence="2">Lacks conserved residue(s) required for the propagation of feature annotation.</text>
</comment>